<dbReference type="SUPFAM" id="SSF53098">
    <property type="entry name" value="Ribonuclease H-like"/>
    <property type="match status" value="1"/>
</dbReference>
<dbReference type="GO" id="GO:0003676">
    <property type="term" value="F:nucleic acid binding"/>
    <property type="evidence" value="ECO:0007669"/>
    <property type="project" value="InterPro"/>
</dbReference>
<dbReference type="Gene3D" id="3.30.420.10">
    <property type="entry name" value="Ribonuclease H-like superfamily/Ribonuclease H"/>
    <property type="match status" value="1"/>
</dbReference>
<sequence>MHDGYLFKRNQLCIPGGSLREQIIRELHGNGLGGHFGRDKTMAMVANRYYWPKMYKDVDRLVRRCQICQLNKGSSQNTGLYTPLPVPEAPWVHLSMDFVLGLPKTAKGHDSLLVVVDRFSKMAHFIPCSRTADASHIAELFFKEIVRLHGLPITIVSDRDVKFMGHFWRTLWRKLGTQLKYSTTCHPQTDGQTEVVNRSLGNLLRCLVGNRVKTWDSIIPQAEFAYNDSVNRTTKKTPFEAAYGLRPQHVLDLVPLPPEVRVSDDGEAFAEHIHRIHEEVRAAIQASNDSYAAAANQHRRRKDFEEGDMVLVHLRRERFPKGTYHKLKSKKLGPCKIIKKISSNAYVIELPAGLQISPIFNVADLYAFEGFDESVTTLDELVANLPKEQAEVVEDILDVKEMKSRRGNFYRRFLIKWLGKSPSESTWITEEELQQADPEAYEEFMKAYSSELSSLPAGEDDRSI</sequence>
<dbReference type="Pfam" id="PF24626">
    <property type="entry name" value="SH3_Tf2-1"/>
    <property type="match status" value="1"/>
</dbReference>
<dbReference type="SMART" id="SM00298">
    <property type="entry name" value="CHROMO"/>
    <property type="match status" value="1"/>
</dbReference>
<dbReference type="Gene3D" id="1.10.340.70">
    <property type="match status" value="1"/>
</dbReference>
<dbReference type="Pfam" id="PF00665">
    <property type="entry name" value="rve"/>
    <property type="match status" value="1"/>
</dbReference>
<dbReference type="SUPFAM" id="SSF54160">
    <property type="entry name" value="Chromo domain-like"/>
    <property type="match status" value="1"/>
</dbReference>
<dbReference type="InterPro" id="IPR036397">
    <property type="entry name" value="RNaseH_sf"/>
</dbReference>
<dbReference type="InterPro" id="IPR056924">
    <property type="entry name" value="SH3_Tf2-1"/>
</dbReference>
<dbReference type="EMBL" id="LR862132">
    <property type="protein sequence ID" value="CAD1837393.1"/>
    <property type="molecule type" value="Genomic_DNA"/>
</dbReference>
<dbReference type="GO" id="GO:0015074">
    <property type="term" value="P:DNA integration"/>
    <property type="evidence" value="ECO:0007669"/>
    <property type="project" value="InterPro"/>
</dbReference>
<dbReference type="AlphaFoldDB" id="A0A6V7Q2Z4"/>
<accession>A0A6V7Q2Z4</accession>
<evidence type="ECO:0000313" key="3">
    <source>
        <dbReference type="EMBL" id="CAD1837393.1"/>
    </source>
</evidence>
<protein>
    <recommendedName>
        <fullName evidence="4">Transposon Ty3-I Gag-Pol polyprotein</fullName>
    </recommendedName>
</protein>
<dbReference type="InterPro" id="IPR001584">
    <property type="entry name" value="Integrase_cat-core"/>
</dbReference>
<dbReference type="InterPro" id="IPR016197">
    <property type="entry name" value="Chromo-like_dom_sf"/>
</dbReference>
<dbReference type="Gene3D" id="2.40.50.40">
    <property type="match status" value="1"/>
</dbReference>
<dbReference type="InterPro" id="IPR023780">
    <property type="entry name" value="Chromo_domain"/>
</dbReference>
<dbReference type="FunFam" id="1.10.340.70:FF:000001">
    <property type="entry name" value="Retrovirus-related Pol polyprotein from transposon gypsy-like Protein"/>
    <property type="match status" value="1"/>
</dbReference>
<feature type="domain" description="Integrase catalytic" evidence="2">
    <location>
        <begin position="86"/>
        <end position="246"/>
    </location>
</feature>
<reference evidence="3" key="1">
    <citation type="submission" date="2020-07" db="EMBL/GenBank/DDBJ databases">
        <authorList>
            <person name="Lin J."/>
        </authorList>
    </citation>
    <scope>NUCLEOTIDE SEQUENCE</scope>
</reference>
<dbReference type="PANTHER" id="PTHR35046">
    <property type="entry name" value="ZINC KNUCKLE (CCHC-TYPE) FAMILY PROTEIN"/>
    <property type="match status" value="1"/>
</dbReference>
<dbReference type="PROSITE" id="PS50013">
    <property type="entry name" value="CHROMO_2"/>
    <property type="match status" value="1"/>
</dbReference>
<dbReference type="InterPro" id="IPR000953">
    <property type="entry name" value="Chromo/chromo_shadow_dom"/>
</dbReference>
<dbReference type="PANTHER" id="PTHR35046:SF26">
    <property type="entry name" value="RNA-DIRECTED DNA POLYMERASE"/>
    <property type="match status" value="1"/>
</dbReference>
<name>A0A6V7Q2Z4_ANACO</name>
<proteinExistence type="predicted"/>
<feature type="domain" description="Chromo" evidence="1">
    <location>
        <begin position="391"/>
        <end position="456"/>
    </location>
</feature>
<dbReference type="InterPro" id="IPR041588">
    <property type="entry name" value="Integrase_H2C2"/>
</dbReference>
<organism evidence="3">
    <name type="scientific">Ananas comosus var. bracteatus</name>
    <name type="common">red pineapple</name>
    <dbReference type="NCBI Taxonomy" id="296719"/>
    <lineage>
        <taxon>Eukaryota</taxon>
        <taxon>Viridiplantae</taxon>
        <taxon>Streptophyta</taxon>
        <taxon>Embryophyta</taxon>
        <taxon>Tracheophyta</taxon>
        <taxon>Spermatophyta</taxon>
        <taxon>Magnoliopsida</taxon>
        <taxon>Liliopsida</taxon>
        <taxon>Poales</taxon>
        <taxon>Bromeliaceae</taxon>
        <taxon>Bromelioideae</taxon>
        <taxon>Ananas</taxon>
    </lineage>
</organism>
<dbReference type="InterPro" id="IPR012337">
    <property type="entry name" value="RNaseH-like_sf"/>
</dbReference>
<evidence type="ECO:0008006" key="4">
    <source>
        <dbReference type="Google" id="ProtNLM"/>
    </source>
</evidence>
<evidence type="ECO:0000259" key="2">
    <source>
        <dbReference type="PROSITE" id="PS50994"/>
    </source>
</evidence>
<gene>
    <name evidence="3" type="ORF">CB5_LOCUS20604</name>
</gene>
<dbReference type="Pfam" id="PF17921">
    <property type="entry name" value="Integrase_H2C2"/>
    <property type="match status" value="1"/>
</dbReference>
<dbReference type="CDD" id="cd00024">
    <property type="entry name" value="CD_CSD"/>
    <property type="match status" value="1"/>
</dbReference>
<dbReference type="PROSITE" id="PS50994">
    <property type="entry name" value="INTEGRASE"/>
    <property type="match status" value="1"/>
</dbReference>
<evidence type="ECO:0000259" key="1">
    <source>
        <dbReference type="PROSITE" id="PS50013"/>
    </source>
</evidence>
<dbReference type="Pfam" id="PF00385">
    <property type="entry name" value="Chromo"/>
    <property type="match status" value="1"/>
</dbReference>